<dbReference type="InterPro" id="IPR013783">
    <property type="entry name" value="Ig-like_fold"/>
</dbReference>
<reference evidence="2" key="1">
    <citation type="submission" date="2022-07" db="EMBL/GenBank/DDBJ databases">
        <title>Chromosome-level genome of Muraenolepis orangiensis.</title>
        <authorList>
            <person name="Kim J."/>
        </authorList>
    </citation>
    <scope>NUCLEOTIDE SEQUENCE</scope>
    <source>
        <strain evidence="2">KU_S4_2022</strain>
        <tissue evidence="2">Muscle</tissue>
    </source>
</reference>
<sequence>MAQAEVVLINTGEVGFEFRVLQDNQGPMRRNEEEAEVVEEEEEDEEGDRGGEGGRVDREGHHGPAEQEREVLPGQPLVFPARGYVEARSEWRLCVFYLPGVPEVFQKTEEIYGQDTQQAREAVGAPLATTVAEGQSPDDCYCAHTYEELVSMELERRLVRDHALVVTSSLMDRRHNGCSVNKWHKLSSFQLPEYVLHFGFVVHGQNITRVVRIRNTGPVSASFGANLKPLVGTGFSAEFENVKNLPCGKTQTFTVTFDPQKSKFGEIKVIMPIKVVDGPSVQVRLSAVVTMPAITVSREELQFDSVQCGMCQVITIQLLNHESVLCSWSLAEQAKPRKKLDKFLPLHLRKKALQEQSAPPPAVFEMEPSSGLLQPGDRVNVQVKFIPAQEGRGLEPRLEFSPAALELAPCLPCSAGTEAQVTVTNPCSFPVEFYSLELDLQHQEEDQILRLMQEDYEEGQVLLPSRAAGEGFPRELLDHYSELCSSHEVVEGGREKTSQGQLETSPLSRAIARHVGIDLSPEGVAARNRRGVAILVHGAPLTGSSPASLAARQLYLHAVTEHAQKKAKEAGPAVQDVPVEASTAPTVEGDTLSLENTEDLSPGQDPTAPEMTQGRDPTAPERIQSRNPTAPERTHALEPTAPERTQGRNPTAPERTKGRGSTALERTQGRNPTAPERTQGRNPTAPERTQVRDPTAPERTKGRNPTAPERTQVWDPTAPERTKGRGPAAPERKSLETSTVSKIINQVEDVDTLQGLLPHQLLVDLLAERLQ</sequence>
<evidence type="ECO:0000313" key="3">
    <source>
        <dbReference type="Proteomes" id="UP001148018"/>
    </source>
</evidence>
<keyword evidence="3" id="KW-1185">Reference proteome</keyword>
<dbReference type="InterPro" id="IPR033305">
    <property type="entry name" value="Hydin-like"/>
</dbReference>
<dbReference type="EMBL" id="JANIIK010000110">
    <property type="protein sequence ID" value="KAJ3596855.1"/>
    <property type="molecule type" value="Genomic_DNA"/>
</dbReference>
<evidence type="ECO:0000256" key="1">
    <source>
        <dbReference type="SAM" id="MobiDB-lite"/>
    </source>
</evidence>
<gene>
    <name evidence="2" type="ORF">NHX12_003255</name>
</gene>
<comment type="caution">
    <text evidence="2">The sequence shown here is derived from an EMBL/GenBank/DDBJ whole genome shotgun (WGS) entry which is preliminary data.</text>
</comment>
<dbReference type="Gene3D" id="2.60.40.10">
    <property type="entry name" value="Immunoglobulins"/>
    <property type="match status" value="2"/>
</dbReference>
<feature type="non-terminal residue" evidence="2">
    <location>
        <position position="771"/>
    </location>
</feature>
<organism evidence="2 3">
    <name type="scientific">Muraenolepis orangiensis</name>
    <name type="common">Patagonian moray cod</name>
    <dbReference type="NCBI Taxonomy" id="630683"/>
    <lineage>
        <taxon>Eukaryota</taxon>
        <taxon>Metazoa</taxon>
        <taxon>Chordata</taxon>
        <taxon>Craniata</taxon>
        <taxon>Vertebrata</taxon>
        <taxon>Euteleostomi</taxon>
        <taxon>Actinopterygii</taxon>
        <taxon>Neopterygii</taxon>
        <taxon>Teleostei</taxon>
        <taxon>Neoteleostei</taxon>
        <taxon>Acanthomorphata</taxon>
        <taxon>Zeiogadaria</taxon>
        <taxon>Gadariae</taxon>
        <taxon>Gadiformes</taxon>
        <taxon>Muraenolepidoidei</taxon>
        <taxon>Muraenolepididae</taxon>
        <taxon>Muraenolepis</taxon>
    </lineage>
</organism>
<dbReference type="GO" id="GO:0005930">
    <property type="term" value="C:axoneme"/>
    <property type="evidence" value="ECO:0007669"/>
    <property type="project" value="TreeGrafter"/>
</dbReference>
<dbReference type="GO" id="GO:0003341">
    <property type="term" value="P:cilium movement"/>
    <property type="evidence" value="ECO:0007669"/>
    <property type="project" value="TreeGrafter"/>
</dbReference>
<name>A0A9Q0E111_9TELE</name>
<feature type="compositionally biased region" description="Basic and acidic residues" evidence="1">
    <location>
        <begin position="689"/>
        <end position="701"/>
    </location>
</feature>
<accession>A0A9Q0E111</accession>
<dbReference type="AlphaFoldDB" id="A0A9Q0E111"/>
<protein>
    <recommendedName>
        <fullName evidence="4">Abnormal spindle-like microcephaly-associated protein ASH domain-containing protein</fullName>
    </recommendedName>
</protein>
<proteinExistence type="predicted"/>
<evidence type="ECO:0008006" key="4">
    <source>
        <dbReference type="Google" id="ProtNLM"/>
    </source>
</evidence>
<feature type="compositionally biased region" description="Basic and acidic residues" evidence="1">
    <location>
        <begin position="48"/>
        <end position="71"/>
    </location>
</feature>
<dbReference type="Proteomes" id="UP001148018">
    <property type="component" value="Unassembled WGS sequence"/>
</dbReference>
<dbReference type="PANTHER" id="PTHR23053">
    <property type="entry name" value="DLEC1 DELETED IN LUNG AND ESOPHAGEAL CANCER 1"/>
    <property type="match status" value="1"/>
</dbReference>
<dbReference type="GO" id="GO:1904158">
    <property type="term" value="P:axonemal central apparatus assembly"/>
    <property type="evidence" value="ECO:0007669"/>
    <property type="project" value="TreeGrafter"/>
</dbReference>
<dbReference type="PANTHER" id="PTHR23053:SF0">
    <property type="entry name" value="HYDROCEPHALUS-INDUCING PROTEIN HOMOLOG"/>
    <property type="match status" value="1"/>
</dbReference>
<evidence type="ECO:0000313" key="2">
    <source>
        <dbReference type="EMBL" id="KAJ3596855.1"/>
    </source>
</evidence>
<dbReference type="OrthoDB" id="442692at2759"/>
<feature type="compositionally biased region" description="Acidic residues" evidence="1">
    <location>
        <begin position="33"/>
        <end position="47"/>
    </location>
</feature>
<feature type="region of interest" description="Disordered" evidence="1">
    <location>
        <begin position="23"/>
        <end position="73"/>
    </location>
</feature>
<feature type="region of interest" description="Disordered" evidence="1">
    <location>
        <begin position="566"/>
        <end position="739"/>
    </location>
</feature>